<proteinExistence type="predicted"/>
<sequence>MSDKQSDFFSFVQSPSPAHSDFAEICNALYERELHNLAFSGPKQLSLMQRRLAGLSHHVKRIAYFLCAQQNDNAWPLDVDSHNGSWQSKQAAKSPGRNVDPERTKHWYQQHAAPGLVVPVRTRELDKESIELDCIDRVNTASMQIHLNKYGWFDYSGTNAEQRFSHLNILLLKPTKAIMQAACCGHSWNHKSKSAPQALTLRQMMLSTQIDWKHFKLKPVKH</sequence>
<organism evidence="1 2">
    <name type="scientific">Alteromonas sediminis</name>
    <dbReference type="NCBI Taxonomy" id="2259342"/>
    <lineage>
        <taxon>Bacteria</taxon>
        <taxon>Pseudomonadati</taxon>
        <taxon>Pseudomonadota</taxon>
        <taxon>Gammaproteobacteria</taxon>
        <taxon>Alteromonadales</taxon>
        <taxon>Alteromonadaceae</taxon>
        <taxon>Alteromonas/Salinimonas group</taxon>
        <taxon>Alteromonas</taxon>
    </lineage>
</organism>
<gene>
    <name evidence="1" type="ORF">DRW07_02335</name>
</gene>
<protein>
    <submittedName>
        <fullName evidence="1">Uncharacterized protein</fullName>
    </submittedName>
</protein>
<keyword evidence="2" id="KW-1185">Reference proteome</keyword>
<evidence type="ECO:0000313" key="1">
    <source>
        <dbReference type="EMBL" id="RPJ68267.1"/>
    </source>
</evidence>
<dbReference type="EMBL" id="RPOK01000001">
    <property type="protein sequence ID" value="RPJ68267.1"/>
    <property type="molecule type" value="Genomic_DNA"/>
</dbReference>
<accession>A0A3N5Y2U5</accession>
<comment type="caution">
    <text evidence="1">The sequence shown here is derived from an EMBL/GenBank/DDBJ whole genome shotgun (WGS) entry which is preliminary data.</text>
</comment>
<dbReference type="Proteomes" id="UP000275281">
    <property type="component" value="Unassembled WGS sequence"/>
</dbReference>
<evidence type="ECO:0000313" key="2">
    <source>
        <dbReference type="Proteomes" id="UP000275281"/>
    </source>
</evidence>
<dbReference type="RefSeq" id="WP_124026268.1">
    <property type="nucleotide sequence ID" value="NZ_JBHRSN010000005.1"/>
</dbReference>
<dbReference type="AlphaFoldDB" id="A0A3N5Y2U5"/>
<name>A0A3N5Y2U5_9ALTE</name>
<dbReference type="OrthoDB" id="6321522at2"/>
<reference evidence="1 2" key="1">
    <citation type="submission" date="2018-11" db="EMBL/GenBank/DDBJ databases">
        <authorList>
            <person name="Ye M.-Q."/>
            <person name="Du Z.-J."/>
        </authorList>
    </citation>
    <scope>NUCLEOTIDE SEQUENCE [LARGE SCALE GENOMIC DNA]</scope>
    <source>
        <strain evidence="1 2">U0105</strain>
    </source>
</reference>